<dbReference type="AlphaFoldDB" id="A0A8F9XHZ5"/>
<dbReference type="KEGG" id="ole:K0B96_04515"/>
<dbReference type="InterPro" id="IPR013024">
    <property type="entry name" value="GGCT-like"/>
</dbReference>
<reference evidence="5" key="1">
    <citation type="submission" date="2021-08" db="EMBL/GenBank/DDBJ databases">
        <title>Genome of a novel bacterium of the phylum Verrucomicrobia, Oleiharenicola sp. KSB-15.</title>
        <authorList>
            <person name="Chung J.-H."/>
            <person name="Ahn J.-H."/>
            <person name="Yoon Y."/>
            <person name="Kim D.-Y."/>
            <person name="An S.-H."/>
            <person name="Park I."/>
            <person name="Yeon J."/>
        </authorList>
    </citation>
    <scope>NUCLEOTIDE SEQUENCE</scope>
    <source>
        <strain evidence="5">KSB-15</strain>
    </source>
</reference>
<evidence type="ECO:0000256" key="3">
    <source>
        <dbReference type="RuleBase" id="RU367036"/>
    </source>
</evidence>
<feature type="active site" description="Proton acceptor" evidence="2">
    <location>
        <position position="73"/>
    </location>
</feature>
<dbReference type="Pfam" id="PF06094">
    <property type="entry name" value="GGACT"/>
    <property type="match status" value="1"/>
</dbReference>
<accession>A0A8F9XHZ5</accession>
<dbReference type="RefSeq" id="WP_220164306.1">
    <property type="nucleotide sequence ID" value="NZ_CP080507.1"/>
</dbReference>
<feature type="domain" description="Gamma-glutamylcyclotransferase AIG2-like" evidence="4">
    <location>
        <begin position="3"/>
        <end position="115"/>
    </location>
</feature>
<dbReference type="InterPro" id="IPR036568">
    <property type="entry name" value="GGCT-like_sf"/>
</dbReference>
<sequence>MLLFVYGTLKRGGANHGLLAQQRFIGEARTVRGFTLFALDGYPGLIAAPHAAGVTGEVWDVNAPQSLVLDEFEGVAEGLYARELIALAPPFESASVETYYYLRNVEGRRPLGDTWRG</sequence>
<dbReference type="Proteomes" id="UP000825051">
    <property type="component" value="Chromosome"/>
</dbReference>
<protein>
    <recommendedName>
        <fullName evidence="3">Gamma-glutamylcyclotransferase family protein</fullName>
    </recommendedName>
</protein>
<dbReference type="InterPro" id="IPR009288">
    <property type="entry name" value="AIG2-like_dom"/>
</dbReference>
<dbReference type="SUPFAM" id="SSF110857">
    <property type="entry name" value="Gamma-glutamyl cyclotransferase-like"/>
    <property type="match status" value="1"/>
</dbReference>
<dbReference type="InterPro" id="IPR039126">
    <property type="entry name" value="GGACT"/>
</dbReference>
<gene>
    <name evidence="5" type="ORF">K0B96_04515</name>
</gene>
<evidence type="ECO:0000256" key="1">
    <source>
        <dbReference type="ARBA" id="ARBA00008861"/>
    </source>
</evidence>
<dbReference type="GO" id="GO:0005829">
    <property type="term" value="C:cytosol"/>
    <property type="evidence" value="ECO:0007669"/>
    <property type="project" value="TreeGrafter"/>
</dbReference>
<dbReference type="GO" id="GO:0061929">
    <property type="term" value="F:gamma-glutamylaminecyclotransferase activity"/>
    <property type="evidence" value="ECO:0007669"/>
    <property type="project" value="InterPro"/>
</dbReference>
<dbReference type="PANTHER" id="PTHR12510">
    <property type="entry name" value="TROPONIN C-AKIN-1 PROTEIN"/>
    <property type="match status" value="1"/>
</dbReference>
<dbReference type="EMBL" id="CP080507">
    <property type="protein sequence ID" value="QYM79885.1"/>
    <property type="molecule type" value="Genomic_DNA"/>
</dbReference>
<proteinExistence type="inferred from homology"/>
<evidence type="ECO:0000313" key="5">
    <source>
        <dbReference type="EMBL" id="QYM79885.1"/>
    </source>
</evidence>
<organism evidence="5 6">
    <name type="scientific">Horticoccus luteus</name>
    <dbReference type="NCBI Taxonomy" id="2862869"/>
    <lineage>
        <taxon>Bacteria</taxon>
        <taxon>Pseudomonadati</taxon>
        <taxon>Verrucomicrobiota</taxon>
        <taxon>Opitutia</taxon>
        <taxon>Opitutales</taxon>
        <taxon>Opitutaceae</taxon>
        <taxon>Horticoccus</taxon>
    </lineage>
</organism>
<dbReference type="Gene3D" id="3.10.490.10">
    <property type="entry name" value="Gamma-glutamyl cyclotransferase-like"/>
    <property type="match status" value="1"/>
</dbReference>
<name>A0A8F9XHZ5_9BACT</name>
<dbReference type="CDD" id="cd06661">
    <property type="entry name" value="GGCT_like"/>
    <property type="match status" value="1"/>
</dbReference>
<evidence type="ECO:0000256" key="2">
    <source>
        <dbReference type="PIRSR" id="PIRSR639126-1"/>
    </source>
</evidence>
<evidence type="ECO:0000259" key="4">
    <source>
        <dbReference type="Pfam" id="PF06094"/>
    </source>
</evidence>
<evidence type="ECO:0000313" key="6">
    <source>
        <dbReference type="Proteomes" id="UP000825051"/>
    </source>
</evidence>
<dbReference type="PANTHER" id="PTHR12510:SF4">
    <property type="entry name" value="GAMMA-GLUTAMYLAMINECYCLOTRANSFERASE"/>
    <property type="match status" value="1"/>
</dbReference>
<comment type="similarity">
    <text evidence="1 3">Belongs to the gamma-glutamylcyclotransferase family.</text>
</comment>
<keyword evidence="6" id="KW-1185">Reference proteome</keyword>